<dbReference type="GO" id="GO:0005886">
    <property type="term" value="C:plasma membrane"/>
    <property type="evidence" value="ECO:0007669"/>
    <property type="project" value="UniProtKB-SubCell"/>
</dbReference>
<keyword evidence="8" id="KW-0249">Electron transport</keyword>
<dbReference type="SUPFAM" id="SSF46977">
    <property type="entry name" value="Succinate dehydrogenase/fumarate reductase flavoprotein C-terminal domain"/>
    <property type="match status" value="1"/>
</dbReference>
<keyword evidence="7" id="KW-0274">FAD</keyword>
<dbReference type="GO" id="GO:0050660">
    <property type="term" value="F:flavin adenine dinucleotide binding"/>
    <property type="evidence" value="ECO:0007669"/>
    <property type="project" value="TreeGrafter"/>
</dbReference>
<dbReference type="SUPFAM" id="SSF51905">
    <property type="entry name" value="FAD/NAD(P)-binding domain"/>
    <property type="match status" value="1"/>
</dbReference>
<keyword evidence="5" id="KW-0813">Transport</keyword>
<feature type="active site" description="Proton acceptor" evidence="12">
    <location>
        <position position="298"/>
    </location>
</feature>
<feature type="domain" description="FAD-dependent oxidoreductase 2 FAD-binding" evidence="14">
    <location>
        <begin position="6"/>
        <end position="454"/>
    </location>
</feature>
<dbReference type="PANTHER" id="PTHR11632:SF53">
    <property type="entry name" value="SUCCINATE DEHYDROGENASE FLAVOPROTEIN SUBUNIT"/>
    <property type="match status" value="1"/>
</dbReference>
<dbReference type="Gene3D" id="3.50.50.60">
    <property type="entry name" value="FAD/NAD(P)-binding domain"/>
    <property type="match status" value="1"/>
</dbReference>
<dbReference type="SUPFAM" id="SSF56425">
    <property type="entry name" value="Succinate dehydrogenase/fumarate reductase flavoprotein, catalytic domain"/>
    <property type="match status" value="1"/>
</dbReference>
<evidence type="ECO:0000256" key="7">
    <source>
        <dbReference type="ARBA" id="ARBA00022827"/>
    </source>
</evidence>
<evidence type="ECO:0000256" key="1">
    <source>
        <dbReference type="ARBA" id="ARBA00001974"/>
    </source>
</evidence>
<dbReference type="AlphaFoldDB" id="A0A9X0W949"/>
<comment type="caution">
    <text evidence="16">The sequence shown here is derived from an EMBL/GenBank/DDBJ whole genome shotgun (WGS) entry which is preliminary data.</text>
</comment>
<evidence type="ECO:0000259" key="14">
    <source>
        <dbReference type="Pfam" id="PF00890"/>
    </source>
</evidence>
<feature type="region of interest" description="Disordered" evidence="13">
    <location>
        <begin position="327"/>
        <end position="347"/>
    </location>
</feature>
<dbReference type="Proteomes" id="UP001138768">
    <property type="component" value="Unassembled WGS sequence"/>
</dbReference>
<gene>
    <name evidence="16" type="primary">sdhA</name>
    <name evidence="16" type="ORF">CKO42_11775</name>
</gene>
<dbReference type="InterPro" id="IPR003953">
    <property type="entry name" value="FAD-dep_OxRdtase_2_FAD-bd"/>
</dbReference>
<keyword evidence="17" id="KW-1185">Reference proteome</keyword>
<evidence type="ECO:0000256" key="10">
    <source>
        <dbReference type="ARBA" id="ARBA00023136"/>
    </source>
</evidence>
<dbReference type="GO" id="GO:0009055">
    <property type="term" value="F:electron transfer activity"/>
    <property type="evidence" value="ECO:0007669"/>
    <property type="project" value="TreeGrafter"/>
</dbReference>
<evidence type="ECO:0000313" key="17">
    <source>
        <dbReference type="Proteomes" id="UP001138768"/>
    </source>
</evidence>
<comment type="subcellular location">
    <subcellularLocation>
        <location evidence="2">Cell inner membrane</location>
        <topology evidence="2">Peripheral membrane protein</topology>
        <orientation evidence="2">Cytoplasmic side</orientation>
    </subcellularLocation>
</comment>
<evidence type="ECO:0000256" key="6">
    <source>
        <dbReference type="ARBA" id="ARBA00022630"/>
    </source>
</evidence>
<keyword evidence="10" id="KW-0472">Membrane</keyword>
<feature type="domain" description="Fumarate reductase/succinate dehydrogenase flavoprotein-like C-terminal" evidence="15">
    <location>
        <begin position="514"/>
        <end position="660"/>
    </location>
</feature>
<protein>
    <recommendedName>
        <fullName evidence="4">succinate dehydrogenase</fullName>
        <ecNumber evidence="4">1.3.5.1</ecNumber>
    </recommendedName>
</protein>
<reference evidence="16 17" key="1">
    <citation type="journal article" date="2020" name="Microorganisms">
        <title>Osmotic Adaptation and Compatible Solute Biosynthesis of Phototrophic Bacteria as Revealed from Genome Analyses.</title>
        <authorList>
            <person name="Imhoff J.F."/>
            <person name="Rahn T."/>
            <person name="Kunzel S."/>
            <person name="Keller A."/>
            <person name="Neulinger S.C."/>
        </authorList>
    </citation>
    <scope>NUCLEOTIDE SEQUENCE [LARGE SCALE GENOMIC DNA]</scope>
    <source>
        <strain evidence="16 17">DSM 25653</strain>
    </source>
</reference>
<comment type="cofactor">
    <cofactor evidence="1">
        <name>FAD</name>
        <dbReference type="ChEBI" id="CHEBI:57692"/>
    </cofactor>
</comment>
<evidence type="ECO:0000256" key="13">
    <source>
        <dbReference type="SAM" id="MobiDB-lite"/>
    </source>
</evidence>
<dbReference type="InterPro" id="IPR003952">
    <property type="entry name" value="FRD_SDH_FAD_BS"/>
</dbReference>
<evidence type="ECO:0000256" key="11">
    <source>
        <dbReference type="ARBA" id="ARBA00049220"/>
    </source>
</evidence>
<keyword evidence="6" id="KW-0285">Flavoprotein</keyword>
<keyword evidence="9" id="KW-0560">Oxidoreductase</keyword>
<dbReference type="InterPro" id="IPR037099">
    <property type="entry name" value="Fum_R/Succ_DH_flav-like_C_sf"/>
</dbReference>
<name>A0A9X0W949_9GAMM</name>
<dbReference type="InterPro" id="IPR015939">
    <property type="entry name" value="Fum_Rdtase/Succ_DH_flav-like_C"/>
</dbReference>
<dbReference type="Gene3D" id="1.20.58.100">
    <property type="entry name" value="Fumarate reductase/succinate dehydrogenase flavoprotein-like, C-terminal domain"/>
    <property type="match status" value="1"/>
</dbReference>
<dbReference type="RefSeq" id="WP_200244070.1">
    <property type="nucleotide sequence ID" value="NZ_NRRY01000017.1"/>
</dbReference>
<dbReference type="GO" id="GO:0008177">
    <property type="term" value="F:succinate dehydrogenase (quinone) activity"/>
    <property type="evidence" value="ECO:0007669"/>
    <property type="project" value="UniProtKB-EC"/>
</dbReference>
<dbReference type="InterPro" id="IPR036188">
    <property type="entry name" value="FAD/NAD-bd_sf"/>
</dbReference>
<accession>A0A9X0W949</accession>
<dbReference type="InterPro" id="IPR027477">
    <property type="entry name" value="Succ_DH/fumarate_Rdtase_cat_sf"/>
</dbReference>
<dbReference type="Pfam" id="PF02910">
    <property type="entry name" value="Succ_DH_flav_C"/>
    <property type="match status" value="1"/>
</dbReference>
<proteinExistence type="inferred from homology"/>
<dbReference type="Pfam" id="PF00890">
    <property type="entry name" value="FAD_binding_2"/>
    <property type="match status" value="1"/>
</dbReference>
<evidence type="ECO:0000313" key="16">
    <source>
        <dbReference type="EMBL" id="MBK1619099.1"/>
    </source>
</evidence>
<dbReference type="Gene3D" id="3.90.700.10">
    <property type="entry name" value="Succinate dehydrogenase/fumarate reductase flavoprotein, catalytic domain"/>
    <property type="match status" value="1"/>
</dbReference>
<evidence type="ECO:0000256" key="3">
    <source>
        <dbReference type="ARBA" id="ARBA00008040"/>
    </source>
</evidence>
<comment type="similarity">
    <text evidence="3">Belongs to the FAD-dependent oxidoreductase 2 family. FRD/SDH subfamily.</text>
</comment>
<evidence type="ECO:0000256" key="2">
    <source>
        <dbReference type="ARBA" id="ARBA00004515"/>
    </source>
</evidence>
<evidence type="ECO:0000256" key="12">
    <source>
        <dbReference type="PIRSR" id="PIRSR630664-50"/>
    </source>
</evidence>
<comment type="catalytic activity">
    <reaction evidence="11">
        <text>a quinone + succinate = fumarate + a quinol</text>
        <dbReference type="Rhea" id="RHEA:40523"/>
        <dbReference type="ChEBI" id="CHEBI:24646"/>
        <dbReference type="ChEBI" id="CHEBI:29806"/>
        <dbReference type="ChEBI" id="CHEBI:30031"/>
        <dbReference type="ChEBI" id="CHEBI:132124"/>
        <dbReference type="EC" id="1.3.5.1"/>
    </reaction>
</comment>
<dbReference type="GO" id="GO:0009061">
    <property type="term" value="P:anaerobic respiration"/>
    <property type="evidence" value="ECO:0007669"/>
    <property type="project" value="TreeGrafter"/>
</dbReference>
<dbReference type="EMBL" id="NRRY01000017">
    <property type="protein sequence ID" value="MBK1619099.1"/>
    <property type="molecule type" value="Genomic_DNA"/>
</dbReference>
<evidence type="ECO:0000256" key="8">
    <source>
        <dbReference type="ARBA" id="ARBA00022982"/>
    </source>
</evidence>
<dbReference type="InterPro" id="IPR030664">
    <property type="entry name" value="SdhA/FrdA/AprA"/>
</dbReference>
<evidence type="ECO:0000256" key="4">
    <source>
        <dbReference type="ARBA" id="ARBA00012792"/>
    </source>
</evidence>
<evidence type="ECO:0000256" key="9">
    <source>
        <dbReference type="ARBA" id="ARBA00023002"/>
    </source>
</evidence>
<sequence length="662" mass="72174">MSAPRVIVIGGGLGGLWATLTIAEAGHRVMLFSLFEVMRSHSACAQGGINAVLDMKGQHDSVQQHIVDTIKGGSYLANQPPIQSMCEDAPGLIRTFERMGVTFSRTPEGLLDQRLFGGVKHKRTCFAGASTGQQLLYGVDQQVRRLETEGKVEKQEWWEFLSLVKDADGVCRGIVAMDLRSLEVRAFRADAVVLATGGLGQIYAPKTTCSTNSTGAAASRVYQQGARFANAEFFQFHPTAMLGEDKTRLMTEAARGEGGRVWVPKDPNDRRAPLRIPESERFYFLEDWYPTYGNTVPRDIASRAIWKVTRELGLGVGAVGEFGAGEHGAGKRDVGKRGAGLRGAEEGSAGESRDRVYLDLTHLDRGFVSTRLGAILSIYRKFAGVDPLDAPMEIFPAAHYAMGGLWVDYEKDAATGGMKPGSPRNHATSIPGLYACGECDYAYHGANRLGANSLLSASYSGRVAGEAVASYLNGLEQGADAVPAALFEAETARQSGINERLTKASGDQNPFRLHRELGNLMTTKVGVVRDNAELDAALSGLREIEQRFERLDLGESSRWANQSLAHARQVLDMLKLAQVMAASARARDECRGAHFKPAFDLAIPEGKFPGDPEFETYRERWKANNAEWLKTTVAEHHPDGPRIGFEPVDLGLLAPDQPRDYR</sequence>
<organism evidence="16 17">
    <name type="scientific">Lamprobacter modestohalophilus</name>
    <dbReference type="NCBI Taxonomy" id="1064514"/>
    <lineage>
        <taxon>Bacteria</taxon>
        <taxon>Pseudomonadati</taxon>
        <taxon>Pseudomonadota</taxon>
        <taxon>Gammaproteobacteria</taxon>
        <taxon>Chromatiales</taxon>
        <taxon>Chromatiaceae</taxon>
        <taxon>Lamprobacter</taxon>
    </lineage>
</organism>
<dbReference type="PROSITE" id="PS00504">
    <property type="entry name" value="FRD_SDH_FAD_BINDING"/>
    <property type="match status" value="1"/>
</dbReference>
<evidence type="ECO:0000259" key="15">
    <source>
        <dbReference type="Pfam" id="PF02910"/>
    </source>
</evidence>
<dbReference type="PANTHER" id="PTHR11632">
    <property type="entry name" value="SUCCINATE DEHYDROGENASE 2 FLAVOPROTEIN SUBUNIT"/>
    <property type="match status" value="1"/>
</dbReference>
<evidence type="ECO:0000256" key="5">
    <source>
        <dbReference type="ARBA" id="ARBA00022448"/>
    </source>
</evidence>
<dbReference type="EC" id="1.3.5.1" evidence="4"/>